<dbReference type="AlphaFoldDB" id="E3JZI4"/>
<dbReference type="KEGG" id="pgr:PGTG_03415"/>
<evidence type="ECO:0000313" key="3">
    <source>
        <dbReference type="Proteomes" id="UP000008783"/>
    </source>
</evidence>
<feature type="region of interest" description="Disordered" evidence="1">
    <location>
        <begin position="67"/>
        <end position="113"/>
    </location>
</feature>
<dbReference type="VEuPathDB" id="FungiDB:PGTG_03415"/>
<dbReference type="Proteomes" id="UP000008783">
    <property type="component" value="Unassembled WGS sequence"/>
</dbReference>
<dbReference type="EMBL" id="DS178268">
    <property type="protein sequence ID" value="EFP77459.1"/>
    <property type="molecule type" value="Genomic_DNA"/>
</dbReference>
<evidence type="ECO:0000256" key="1">
    <source>
        <dbReference type="SAM" id="MobiDB-lite"/>
    </source>
</evidence>
<proteinExistence type="predicted"/>
<dbReference type="InParanoid" id="E3JZI4"/>
<accession>E3JZI4</accession>
<keyword evidence="3" id="KW-1185">Reference proteome</keyword>
<reference evidence="3" key="2">
    <citation type="journal article" date="2011" name="Proc. Natl. Acad. Sci. U.S.A.">
        <title>Obligate biotrophy features unraveled by the genomic analysis of rust fungi.</title>
        <authorList>
            <person name="Duplessis S."/>
            <person name="Cuomo C.A."/>
            <person name="Lin Y.-C."/>
            <person name="Aerts A."/>
            <person name="Tisserant E."/>
            <person name="Veneault-Fourrey C."/>
            <person name="Joly D.L."/>
            <person name="Hacquard S."/>
            <person name="Amselem J."/>
            <person name="Cantarel B.L."/>
            <person name="Chiu R."/>
            <person name="Coutinho P.M."/>
            <person name="Feau N."/>
            <person name="Field M."/>
            <person name="Frey P."/>
            <person name="Gelhaye E."/>
            <person name="Goldberg J."/>
            <person name="Grabherr M.G."/>
            <person name="Kodira C.D."/>
            <person name="Kohler A."/>
            <person name="Kuees U."/>
            <person name="Lindquist E.A."/>
            <person name="Lucas S.M."/>
            <person name="Mago R."/>
            <person name="Mauceli E."/>
            <person name="Morin E."/>
            <person name="Murat C."/>
            <person name="Pangilinan J.L."/>
            <person name="Park R."/>
            <person name="Pearson M."/>
            <person name="Quesneville H."/>
            <person name="Rouhier N."/>
            <person name="Sakthikumar S."/>
            <person name="Salamov A.A."/>
            <person name="Schmutz J."/>
            <person name="Selles B."/>
            <person name="Shapiro H."/>
            <person name="Tanguay P."/>
            <person name="Tuskan G.A."/>
            <person name="Henrissat B."/>
            <person name="Van de Peer Y."/>
            <person name="Rouze P."/>
            <person name="Ellis J.G."/>
            <person name="Dodds P.N."/>
            <person name="Schein J.E."/>
            <person name="Zhong S."/>
            <person name="Hamelin R.C."/>
            <person name="Grigoriev I.V."/>
            <person name="Szabo L.J."/>
            <person name="Martin F."/>
        </authorList>
    </citation>
    <scope>NUCLEOTIDE SEQUENCE [LARGE SCALE GENOMIC DNA]</scope>
    <source>
        <strain evidence="3">CRL 75-36-700-3 / race SCCL</strain>
    </source>
</reference>
<gene>
    <name evidence="2" type="ORF">PGTG_03415</name>
</gene>
<evidence type="ECO:0000313" key="2">
    <source>
        <dbReference type="EMBL" id="EFP77459.1"/>
    </source>
</evidence>
<name>E3JZI4_PUCGT</name>
<dbReference type="HOGENOM" id="CLU_1066114_0_0_1"/>
<feature type="compositionally biased region" description="Basic and acidic residues" evidence="1">
    <location>
        <begin position="75"/>
        <end position="87"/>
    </location>
</feature>
<protein>
    <submittedName>
        <fullName evidence="2">Uncharacterized protein</fullName>
    </submittedName>
</protein>
<dbReference type="GeneID" id="10538346"/>
<dbReference type="RefSeq" id="XP_003321878.1">
    <property type="nucleotide sequence ID" value="XM_003321830.1"/>
</dbReference>
<sequence length="261" mass="29227">MENISIFDQARASGDQSMGNFQNYCNAPAQENNLLTLSQISSKASEIPFQNTIYQSIFNGKQSDVKKGLNMQENKPPKDGNPNEKIKNVSPKRSKKGEQRQSLATPCLETEPEKNGIEETNLTQDYYFSGRNSRTIPNTLLRKTSEQKSVKGNHLVSKEDLTPADRKAALLAKGKWKAQDATFGKKNRYSKANQSHVELNMAKEIPQNSKPNVGILPNQKEQPSELNIGAPFQKSEREGIQTGLNNIYQKQEIESNEGRTL</sequence>
<organism evidence="2 3">
    <name type="scientific">Puccinia graminis f. sp. tritici (strain CRL 75-36-700-3 / race SCCL)</name>
    <name type="common">Black stem rust fungus</name>
    <dbReference type="NCBI Taxonomy" id="418459"/>
    <lineage>
        <taxon>Eukaryota</taxon>
        <taxon>Fungi</taxon>
        <taxon>Dikarya</taxon>
        <taxon>Basidiomycota</taxon>
        <taxon>Pucciniomycotina</taxon>
        <taxon>Pucciniomycetes</taxon>
        <taxon>Pucciniales</taxon>
        <taxon>Pucciniaceae</taxon>
        <taxon>Puccinia</taxon>
    </lineage>
</organism>
<reference key="1">
    <citation type="submission" date="2007-01" db="EMBL/GenBank/DDBJ databases">
        <title>The Genome Sequence of Puccinia graminis f. sp. tritici Strain CRL 75-36-700-3.</title>
        <authorList>
            <consortium name="The Broad Institute Genome Sequencing Platform"/>
            <person name="Birren B."/>
            <person name="Lander E."/>
            <person name="Galagan J."/>
            <person name="Nusbaum C."/>
            <person name="Devon K."/>
            <person name="Cuomo C."/>
            <person name="Jaffe D."/>
            <person name="Butler J."/>
            <person name="Alvarez P."/>
            <person name="Gnerre S."/>
            <person name="Grabherr M."/>
            <person name="Mauceli E."/>
            <person name="Brockman W."/>
            <person name="Young S."/>
            <person name="LaButti K."/>
            <person name="Sykes S."/>
            <person name="DeCaprio D."/>
            <person name="Crawford M."/>
            <person name="Koehrsen M."/>
            <person name="Engels R."/>
            <person name="Montgomery P."/>
            <person name="Pearson M."/>
            <person name="Howarth C."/>
            <person name="Larson L."/>
            <person name="White J."/>
            <person name="Zeng Q."/>
            <person name="Kodira C."/>
            <person name="Yandava C."/>
            <person name="Alvarado L."/>
            <person name="O'Leary S."/>
            <person name="Szabo L."/>
            <person name="Dean R."/>
            <person name="Schein J."/>
        </authorList>
    </citation>
    <scope>NUCLEOTIDE SEQUENCE</scope>
    <source>
        <strain>CRL 75-36-700-3</strain>
    </source>
</reference>